<dbReference type="AlphaFoldDB" id="A0A1A7BV99"/>
<reference evidence="1 2" key="1">
    <citation type="submission" date="2016-04" db="EMBL/GenBank/DDBJ databases">
        <title>Draft genome sequence of Janthinobacterium psychrotolerans sp. nov., isolated from freshwater sediments in Denmark.</title>
        <authorList>
            <person name="Gong X."/>
            <person name="Skrivergaard S."/>
            <person name="Korsgaard B.S."/>
            <person name="Schreiber L."/>
            <person name="Marshall I.P."/>
            <person name="Finster K."/>
            <person name="Schramm A."/>
        </authorList>
    </citation>
    <scope>NUCLEOTIDE SEQUENCE [LARGE SCALE GENOMIC DNA]</scope>
    <source>
        <strain evidence="1 2">S3-2</strain>
    </source>
</reference>
<comment type="caution">
    <text evidence="1">The sequence shown here is derived from an EMBL/GenBank/DDBJ whole genome shotgun (WGS) entry which is preliminary data.</text>
</comment>
<dbReference type="STRING" id="1747903.ASR47_100387"/>
<evidence type="ECO:0000313" key="1">
    <source>
        <dbReference type="EMBL" id="OBV37427.1"/>
    </source>
</evidence>
<name>A0A1A7BV99_9BURK</name>
<dbReference type="Proteomes" id="UP000092713">
    <property type="component" value="Unassembled WGS sequence"/>
</dbReference>
<protein>
    <submittedName>
        <fullName evidence="1">Uncharacterized protein</fullName>
    </submittedName>
</protein>
<sequence>MKKILLVVIVAVIALYAFKRMVVEPYLWKKAINTPEHQLQMGSFIFSQQRGHNGSQSMENQYFIFKVTEIQGDFVRLAVIRKLSAGDQIVQGDFSTTKKAYGELKGNIKSVVITGISRNDLYGRRTGRDPHQIDEYLLQKYPALKTSRYYFEDVPDKTRPVPQDPMDRMEYFSLVYSKKAIIEHGRLVAWILNNRPEPELSNRVETIDLILN</sequence>
<accession>A0A1A7BV99</accession>
<gene>
    <name evidence="1" type="ORF">ASR47_100387</name>
</gene>
<dbReference type="RefSeq" id="WP_065309678.1">
    <property type="nucleotide sequence ID" value="NZ_LOCQ01000060.1"/>
</dbReference>
<dbReference type="OrthoDB" id="8777862at2"/>
<organism evidence="1 2">
    <name type="scientific">Janthinobacterium psychrotolerans</name>
    <dbReference type="NCBI Taxonomy" id="1747903"/>
    <lineage>
        <taxon>Bacteria</taxon>
        <taxon>Pseudomonadati</taxon>
        <taxon>Pseudomonadota</taxon>
        <taxon>Betaproteobacteria</taxon>
        <taxon>Burkholderiales</taxon>
        <taxon>Oxalobacteraceae</taxon>
        <taxon>Janthinobacterium</taxon>
    </lineage>
</organism>
<keyword evidence="2" id="KW-1185">Reference proteome</keyword>
<dbReference type="EMBL" id="LOCQ01000060">
    <property type="protein sequence ID" value="OBV37427.1"/>
    <property type="molecule type" value="Genomic_DNA"/>
</dbReference>
<proteinExistence type="predicted"/>
<evidence type="ECO:0000313" key="2">
    <source>
        <dbReference type="Proteomes" id="UP000092713"/>
    </source>
</evidence>